<dbReference type="HOGENOM" id="CLU_2435487_0_0_5"/>
<evidence type="ECO:0000313" key="1">
    <source>
        <dbReference type="EMBL" id="ABG61612.1"/>
    </source>
</evidence>
<organism evidence="1">
    <name type="scientific">Chelativorans sp. (strain BNC1)</name>
    <dbReference type="NCBI Taxonomy" id="266779"/>
    <lineage>
        <taxon>Bacteria</taxon>
        <taxon>Pseudomonadati</taxon>
        <taxon>Pseudomonadota</taxon>
        <taxon>Alphaproteobacteria</taxon>
        <taxon>Hyphomicrobiales</taxon>
        <taxon>Phyllobacteriaceae</taxon>
        <taxon>Chelativorans</taxon>
    </lineage>
</organism>
<name>Q11LW3_CHESB</name>
<accession>Q11LW3</accession>
<dbReference type="KEGG" id="mes:Meso_0207"/>
<reference evidence="1" key="1">
    <citation type="submission" date="2006-06" db="EMBL/GenBank/DDBJ databases">
        <title>Complete sequence of chromosome of Chelativorans sp. BNC1.</title>
        <authorList>
            <consortium name="US DOE Joint Genome Institute"/>
            <person name="Copeland A."/>
            <person name="Lucas S."/>
            <person name="Lapidus A."/>
            <person name="Barry K."/>
            <person name="Detter J.C."/>
            <person name="Glavina del Rio T."/>
            <person name="Hammon N."/>
            <person name="Israni S."/>
            <person name="Dalin E."/>
            <person name="Tice H."/>
            <person name="Pitluck S."/>
            <person name="Chertkov O."/>
            <person name="Brettin T."/>
            <person name="Bruce D."/>
            <person name="Han C."/>
            <person name="Tapia R."/>
            <person name="Gilna P."/>
            <person name="Schmutz J."/>
            <person name="Larimer F."/>
            <person name="Land M."/>
            <person name="Hauser L."/>
            <person name="Kyrpides N."/>
            <person name="Mikhailova N."/>
            <person name="Richardson P."/>
        </authorList>
    </citation>
    <scope>NUCLEOTIDE SEQUENCE</scope>
    <source>
        <strain evidence="1">BNC1</strain>
    </source>
</reference>
<sequence length="90" mass="10230">MRLPFCETITDPDTDKPVLMDIEGEADCCLDWDAKTGERIVCVTDVYVNGVNLYRSQMSMFRQMAALIAERIEADDKVLDVLLEVEREVA</sequence>
<gene>
    <name evidence="1" type="ordered locus">Meso_0207</name>
</gene>
<proteinExistence type="predicted"/>
<protein>
    <submittedName>
        <fullName evidence="1">Uncharacterized protein</fullName>
    </submittedName>
</protein>
<dbReference type="EMBL" id="CP000390">
    <property type="protein sequence ID" value="ABG61612.1"/>
    <property type="molecule type" value="Genomic_DNA"/>
</dbReference>
<dbReference type="AlphaFoldDB" id="Q11LW3"/>
<dbReference type="STRING" id="266779.Meso_0207"/>